<comment type="caution">
    <text evidence="1">The sequence shown here is derived from an EMBL/GenBank/DDBJ whole genome shotgun (WGS) entry which is preliminary data.</text>
</comment>
<accession>A0AAD4AGM8</accession>
<dbReference type="AlphaFoldDB" id="A0AAD4AGM8"/>
<reference evidence="1" key="2">
    <citation type="submission" date="2015-03" db="EMBL/GenBank/DDBJ databases">
        <title>Genome sequence of Pseudoalteromonas citrea.</title>
        <authorList>
            <person name="Xie B.-B."/>
            <person name="Rong J.-C."/>
            <person name="Qin Q.-L."/>
            <person name="Zhang Y.-Z."/>
        </authorList>
    </citation>
    <scope>NUCLEOTIDE SEQUENCE</scope>
    <source>
        <strain evidence="1">DSM 8771</strain>
    </source>
</reference>
<dbReference type="EMBL" id="AHBZ03000022">
    <property type="protein sequence ID" value="KAF7768754.1"/>
    <property type="molecule type" value="Genomic_DNA"/>
</dbReference>
<dbReference type="RefSeq" id="WP_157592818.1">
    <property type="nucleotide sequence ID" value="NZ_AHBZ03000022.1"/>
</dbReference>
<sequence length="53" mass="5484">MIKVIKSLLKSRNSSQKAGNSEVLSDKVLSVIFLGTVSGGRGGGAIILPKSKI</sequence>
<dbReference type="Proteomes" id="UP000016487">
    <property type="component" value="Unassembled WGS sequence"/>
</dbReference>
<reference evidence="1" key="1">
    <citation type="journal article" date="2012" name="J. Bacteriol.">
        <title>Genome sequences of type strains of seven species of the marine bacterium Pseudoalteromonas.</title>
        <authorList>
            <person name="Xie B.B."/>
            <person name="Shu Y.L."/>
            <person name="Qin Q.L."/>
            <person name="Rong J.C."/>
            <person name="Zhang X.Y."/>
            <person name="Chen X.L."/>
            <person name="Shi M."/>
            <person name="He H.L."/>
            <person name="Zhou B.C."/>
            <person name="Zhang Y.Z."/>
        </authorList>
    </citation>
    <scope>NUCLEOTIDE SEQUENCE</scope>
    <source>
        <strain evidence="1">DSM 8771</strain>
    </source>
</reference>
<organism evidence="1 2">
    <name type="scientific">Pseudoalteromonas citrea</name>
    <dbReference type="NCBI Taxonomy" id="43655"/>
    <lineage>
        <taxon>Bacteria</taxon>
        <taxon>Pseudomonadati</taxon>
        <taxon>Pseudomonadota</taxon>
        <taxon>Gammaproteobacteria</taxon>
        <taxon>Alteromonadales</taxon>
        <taxon>Pseudoalteromonadaceae</taxon>
        <taxon>Pseudoalteromonas</taxon>
    </lineage>
</organism>
<evidence type="ECO:0000313" key="2">
    <source>
        <dbReference type="Proteomes" id="UP000016487"/>
    </source>
</evidence>
<protein>
    <submittedName>
        <fullName evidence="1">Uncharacterized protein</fullName>
    </submittedName>
</protein>
<proteinExistence type="predicted"/>
<name>A0AAD4AGM8_9GAMM</name>
<evidence type="ECO:0000313" key="1">
    <source>
        <dbReference type="EMBL" id="KAF7768754.1"/>
    </source>
</evidence>
<gene>
    <name evidence="1" type="ORF">PCIT_a3248</name>
</gene>